<keyword evidence="1" id="KW-0067">ATP-binding</keyword>
<feature type="compositionally biased region" description="Basic and acidic residues" evidence="3">
    <location>
        <begin position="1399"/>
        <end position="1410"/>
    </location>
</feature>
<feature type="region of interest" description="Disordered" evidence="3">
    <location>
        <begin position="1603"/>
        <end position="1628"/>
    </location>
</feature>
<dbReference type="Proteomes" id="UP000515908">
    <property type="component" value="Chromosome 15"/>
</dbReference>
<feature type="domain" description="Kinesin motor" evidence="4">
    <location>
        <begin position="1"/>
        <end position="388"/>
    </location>
</feature>
<evidence type="ECO:0000256" key="3">
    <source>
        <dbReference type="SAM" id="MobiDB-lite"/>
    </source>
</evidence>
<dbReference type="GO" id="GO:0008017">
    <property type="term" value="F:microtubule binding"/>
    <property type="evidence" value="ECO:0007669"/>
    <property type="project" value="InterPro"/>
</dbReference>
<keyword evidence="6" id="KW-1185">Reference proteome</keyword>
<dbReference type="Gene3D" id="3.40.850.10">
    <property type="entry name" value="Kinesin motor domain"/>
    <property type="match status" value="1"/>
</dbReference>
<dbReference type="SUPFAM" id="SSF52540">
    <property type="entry name" value="P-loop containing nucleoside triphosphate hydrolases"/>
    <property type="match status" value="1"/>
</dbReference>
<feature type="compositionally biased region" description="Basic and acidic residues" evidence="3">
    <location>
        <begin position="1260"/>
        <end position="1271"/>
    </location>
</feature>
<dbReference type="GO" id="GO:0005874">
    <property type="term" value="C:microtubule"/>
    <property type="evidence" value="ECO:0007669"/>
    <property type="project" value="TreeGrafter"/>
</dbReference>
<dbReference type="VEuPathDB" id="TriTrypDB:ADEAN_000735800"/>
<dbReference type="CDD" id="cd14686">
    <property type="entry name" value="bZIP"/>
    <property type="match status" value="1"/>
</dbReference>
<feature type="coiled-coil region" evidence="2">
    <location>
        <begin position="525"/>
        <end position="570"/>
    </location>
</feature>
<feature type="region of interest" description="Disordered" evidence="3">
    <location>
        <begin position="931"/>
        <end position="963"/>
    </location>
</feature>
<gene>
    <name evidence="5" type="ORF">ADEAN_000735800</name>
</gene>
<keyword evidence="1" id="KW-0505">Motor protein</keyword>
<dbReference type="PROSITE" id="PS50067">
    <property type="entry name" value="KINESIN_MOTOR_2"/>
    <property type="match status" value="1"/>
</dbReference>
<dbReference type="SMART" id="SM00129">
    <property type="entry name" value="KISc"/>
    <property type="match status" value="1"/>
</dbReference>
<dbReference type="GO" id="GO:0005871">
    <property type="term" value="C:kinesin complex"/>
    <property type="evidence" value="ECO:0007669"/>
    <property type="project" value="TreeGrafter"/>
</dbReference>
<evidence type="ECO:0000256" key="2">
    <source>
        <dbReference type="SAM" id="Coils"/>
    </source>
</evidence>
<dbReference type="GO" id="GO:0003777">
    <property type="term" value="F:microtubule motor activity"/>
    <property type="evidence" value="ECO:0007669"/>
    <property type="project" value="InterPro"/>
</dbReference>
<proteinExistence type="inferred from homology"/>
<feature type="region of interest" description="Disordered" evidence="3">
    <location>
        <begin position="800"/>
        <end position="821"/>
    </location>
</feature>
<feature type="binding site" evidence="1">
    <location>
        <begin position="54"/>
        <end position="61"/>
    </location>
    <ligand>
        <name>ATP</name>
        <dbReference type="ChEBI" id="CHEBI:30616"/>
    </ligand>
</feature>
<feature type="region of interest" description="Disordered" evidence="3">
    <location>
        <begin position="738"/>
        <end position="768"/>
    </location>
</feature>
<comment type="similarity">
    <text evidence="1">Belongs to the TRAFAC class myosin-kinesin ATPase superfamily. Kinesin family.</text>
</comment>
<feature type="region of interest" description="Disordered" evidence="3">
    <location>
        <begin position="66"/>
        <end position="96"/>
    </location>
</feature>
<feature type="compositionally biased region" description="Low complexity" evidence="3">
    <location>
        <begin position="1608"/>
        <end position="1628"/>
    </location>
</feature>
<dbReference type="InterPro" id="IPR036961">
    <property type="entry name" value="Kinesin_motor_dom_sf"/>
</dbReference>
<accession>A0A7G2CKD3</accession>
<dbReference type="GO" id="GO:0016887">
    <property type="term" value="F:ATP hydrolysis activity"/>
    <property type="evidence" value="ECO:0007669"/>
    <property type="project" value="TreeGrafter"/>
</dbReference>
<sequence length="1686" mass="185904">MNKGNEQEGNEEQHFSFEFVHNEDASQEEVFDESVLPFADEALLGQNIAILCYGPTGSGKTFSMMGDQQPASAAHGFAPTKKKSPESSPLQEGVDSLDNSLDFHDVPPPLHNRTESTQEQIQEYDAKQLIVSSMGILPRLATVLLEHRDVKTPMKKDSWLTLRDVTFYGVELYMDEMSDLLDRTKRRIANVSDTGGLGNLCERLDQAKDDILLSPRARSSKGSAGGGIKINSANDVHKAYRLARRNRVTSSHTMNDTSSRSHAIFILKLGFDFTKAEEGGDSAETTTRVQSYVAMADLAGCERVKDTRVEGTALREAQYINKSLSALSSVVLSLYKRSSHVPYRDSKLTRLLRPCLEGGRVLTLVHVSPCSSVNTINTLKFADQVRHTKVQTHAFGSKKALQDLYEGLTDPSQMMLEDAVQRSTQQYAQICAETRLMYLSRWATTSDGWVAATQMNSNSLNPVGNTSSTSSLNVSPLGASKEAFSDIEPAGERSHNNRRGALKTLVQQYAAPFFEGKEEDTQLTIRRLERERDRTVEAAAKQQQQTIKELEAALEAIDQENAQLKEENTTPILSDPFEMELARLTRETTEEMQSLASENQLVQSAIAVLRQRISFQSEVEDAIQAEIDEMEKRKDTHAGVSGAGDTEPNNALAVIMDADNDNEMREIFHEQVVLGQQMACLRMETACAQHGGKIFEGLWAHAMRVEMLFSLMNEISLMQDILLDKDALELLLADLPSPRSRSRKGAENTGEDTPQKRRRSSSSVVYSGGAEGEEALRYAVKDFLDEQRLASVVISRPDSPFSLDEDESTNSGGSRKEKEVRHRLTVYHKRETNGLREMPNPLQCLNWASPDDMRLTYSDQYLTDNPDLSPAIKELNTLLLNTIPISLVGSYASEEELQRVAVRKLLEEGILCEVCCAASAFEPLMEHYLLPGSKKGQTNPEAETDPKDGGNEADEINTIPTSNHLDIPMTTRWGRLRLSRSVKNPQQFILEFVYTAGGIPLSRKMQAAMAGEQEKRDELVDFVDKLPSSLNLRRGVTPSANTPSALNPPGRPTVREHRLFAIPLAESELQLNLHVLEAGVARYTPTVSTATGAAARRVENGGQVVLEVLGVPLPSGEPMVNAFVNQRAKSNKNAAAKGKHEDTEAKVHVLSKKLTNGGELLLPSQCTLGSRGACSVVLRFPSPTFTNLTRTESMEVVVAALGGLLPPTFAAATPHSTPRHSSTLNPRNEDVVAVTYPHVPYVLLESDVAPTASANPTRSFSREMSGRPRRELGNTYSTMMALDVRNKLEPSPSMNEMNADANSTPAITRGAALEIKFYLPSLTKNDITNVRKVMDGEAPKKVEASVNLDVNNTINVSAITADDSTDAANSVSPANRSSVRDRLLVQQRQRKAMFSGGAHPEEKPNSESKRLLPNPTSGKLDSTNFKEARTAVEHPVEREVRAAAQLLHQLRAVTIHSPGGPKGDRLSRWSAHVGRRLHQLQQFRRGVRAMVKQQIYEAEDLSEVLGVQDVMNGRGADVQDIEREARAALDLTLPESHALMLTSLPPAAPAATSTDGNSPFMRSDVAVHEARELGGRTVPWTLWHWAYRWPVIADLYQREADGWEQTEAAPSPSASAWASPSSPAPIARQFSSSSDELFSLEGWRTTAERPAPRTVWMPELHFATVPPFLEWFVSRGENNPHNSTVS</sequence>
<dbReference type="Pfam" id="PF00225">
    <property type="entry name" value="Kinesin"/>
    <property type="match status" value="1"/>
</dbReference>
<dbReference type="InterPro" id="IPR027640">
    <property type="entry name" value="Kinesin-like_fam"/>
</dbReference>
<keyword evidence="1" id="KW-0547">Nucleotide-binding</keyword>
<name>A0A7G2CKD3_9TRYP</name>
<dbReference type="EMBL" id="LR877159">
    <property type="protein sequence ID" value="CAD2219845.1"/>
    <property type="molecule type" value="Genomic_DNA"/>
</dbReference>
<reference evidence="5 6" key="1">
    <citation type="submission" date="2020-08" db="EMBL/GenBank/DDBJ databases">
        <authorList>
            <person name="Newling K."/>
            <person name="Davey J."/>
            <person name="Forrester S."/>
        </authorList>
    </citation>
    <scope>NUCLEOTIDE SEQUENCE [LARGE SCALE GENOMIC DNA]</scope>
    <source>
        <strain evidence="6">Crithidia deanei Carvalho (ATCC PRA-265)</strain>
    </source>
</reference>
<dbReference type="InterPro" id="IPR027417">
    <property type="entry name" value="P-loop_NTPase"/>
</dbReference>
<protein>
    <submittedName>
        <fullName evidence="5">Kinesin motor domain/Microtubule binding, putative</fullName>
    </submittedName>
</protein>
<dbReference type="InterPro" id="IPR001752">
    <property type="entry name" value="Kinesin_motor_dom"/>
</dbReference>
<organism evidence="5 6">
    <name type="scientific">Angomonas deanei</name>
    <dbReference type="NCBI Taxonomy" id="59799"/>
    <lineage>
        <taxon>Eukaryota</taxon>
        <taxon>Discoba</taxon>
        <taxon>Euglenozoa</taxon>
        <taxon>Kinetoplastea</taxon>
        <taxon>Metakinetoplastina</taxon>
        <taxon>Trypanosomatida</taxon>
        <taxon>Trypanosomatidae</taxon>
        <taxon>Strigomonadinae</taxon>
        <taxon>Angomonas</taxon>
    </lineage>
</organism>
<feature type="region of interest" description="Disordered" evidence="3">
    <location>
        <begin position="1252"/>
        <end position="1271"/>
    </location>
</feature>
<evidence type="ECO:0000256" key="1">
    <source>
        <dbReference type="PROSITE-ProRule" id="PRU00283"/>
    </source>
</evidence>
<dbReference type="PANTHER" id="PTHR24115:SF991">
    <property type="entry name" value="PUTATIVE-RELATED"/>
    <property type="match status" value="1"/>
</dbReference>
<keyword evidence="2" id="KW-0175">Coiled coil</keyword>
<evidence type="ECO:0000313" key="6">
    <source>
        <dbReference type="Proteomes" id="UP000515908"/>
    </source>
</evidence>
<dbReference type="PRINTS" id="PR00380">
    <property type="entry name" value="KINESINHEAVY"/>
</dbReference>
<dbReference type="GO" id="GO:0005524">
    <property type="term" value="F:ATP binding"/>
    <property type="evidence" value="ECO:0007669"/>
    <property type="project" value="UniProtKB-UniRule"/>
</dbReference>
<evidence type="ECO:0000313" key="5">
    <source>
        <dbReference type="EMBL" id="CAD2219845.1"/>
    </source>
</evidence>
<dbReference type="PANTHER" id="PTHR24115">
    <property type="entry name" value="KINESIN-RELATED"/>
    <property type="match status" value="1"/>
</dbReference>
<feature type="region of interest" description="Disordered" evidence="3">
    <location>
        <begin position="1391"/>
        <end position="1422"/>
    </location>
</feature>
<dbReference type="GO" id="GO:0007018">
    <property type="term" value="P:microtubule-based movement"/>
    <property type="evidence" value="ECO:0007669"/>
    <property type="project" value="InterPro"/>
</dbReference>
<evidence type="ECO:0000259" key="4">
    <source>
        <dbReference type="PROSITE" id="PS50067"/>
    </source>
</evidence>